<dbReference type="PANTHER" id="PTHR39190">
    <property type="entry name" value="FLAGELLAR ASSEMBLY FACTOR FLIW"/>
    <property type="match status" value="1"/>
</dbReference>
<dbReference type="STRING" id="1499687.BN1080_03388"/>
<dbReference type="PANTHER" id="PTHR39190:SF1">
    <property type="entry name" value="FLAGELLAR ASSEMBLY FACTOR FLIW"/>
    <property type="match status" value="1"/>
</dbReference>
<keyword evidence="3 4" id="KW-0810">Translation regulation</keyword>
<organism evidence="5 6">
    <name type="scientific">Planococcus massiliensis</name>
    <dbReference type="NCBI Taxonomy" id="1499687"/>
    <lineage>
        <taxon>Bacteria</taxon>
        <taxon>Bacillati</taxon>
        <taxon>Bacillota</taxon>
        <taxon>Bacilli</taxon>
        <taxon>Bacillales</taxon>
        <taxon>Caryophanaceae</taxon>
        <taxon>Planococcus</taxon>
    </lineage>
</organism>
<evidence type="ECO:0000256" key="3">
    <source>
        <dbReference type="ARBA" id="ARBA00022845"/>
    </source>
</evidence>
<dbReference type="GO" id="GO:0006417">
    <property type="term" value="P:regulation of translation"/>
    <property type="evidence" value="ECO:0007669"/>
    <property type="project" value="UniProtKB-KW"/>
</dbReference>
<keyword evidence="5" id="KW-0969">Cilium</keyword>
<reference evidence="5 6" key="1">
    <citation type="submission" date="2014-09" db="EMBL/GenBank/DDBJ databases">
        <authorList>
            <person name="Urmite Genomes Urmite Genomes"/>
        </authorList>
    </citation>
    <scope>NUCLEOTIDE SEQUENCE [LARGE SCALE GENOMIC DNA]</scope>
    <source>
        <strain evidence="5 6">ES2</strain>
    </source>
</reference>
<dbReference type="RefSeq" id="WP_052653970.1">
    <property type="nucleotide sequence ID" value="NZ_CCXS01000001.1"/>
</dbReference>
<dbReference type="InterPro" id="IPR003775">
    <property type="entry name" value="Flagellar_assembly_factor_FliW"/>
</dbReference>
<name>A0A098EPZ5_9BACL</name>
<keyword evidence="4" id="KW-0143">Chaperone</keyword>
<evidence type="ECO:0000313" key="6">
    <source>
        <dbReference type="Proteomes" id="UP000043699"/>
    </source>
</evidence>
<dbReference type="GO" id="GO:0044780">
    <property type="term" value="P:bacterial-type flagellum assembly"/>
    <property type="evidence" value="ECO:0007669"/>
    <property type="project" value="UniProtKB-UniRule"/>
</dbReference>
<dbReference type="InterPro" id="IPR024046">
    <property type="entry name" value="Flagellar_assmbl_FliW_dom_sf"/>
</dbReference>
<protein>
    <recommendedName>
        <fullName evidence="4">Flagellar assembly factor FliW</fullName>
    </recommendedName>
</protein>
<evidence type="ECO:0000256" key="2">
    <source>
        <dbReference type="ARBA" id="ARBA00022795"/>
    </source>
</evidence>
<dbReference type="AlphaFoldDB" id="A0A098EPZ5"/>
<dbReference type="OrthoDB" id="9801235at2"/>
<sequence length="148" mass="16864">MKIQTSQFGEIELTDDRVLTFTKGIPGFEEMKKYVLLPADESSDSPFFFLQSIESAELSFFLVDPFSFFPEYDIKLAEQLVERLELEEPADAIVLSTVSVTGDMKDATTNLKAPLVINNRKKLGMQIVLDNKTYQIKQRLFQTEQGQV</sequence>
<dbReference type="NCBIfam" id="NF009793">
    <property type="entry name" value="PRK13285.1-1"/>
    <property type="match status" value="1"/>
</dbReference>
<proteinExistence type="inferred from homology"/>
<dbReference type="HAMAP" id="MF_01185">
    <property type="entry name" value="FliW"/>
    <property type="match status" value="1"/>
</dbReference>
<keyword evidence="5" id="KW-0282">Flagellum</keyword>
<comment type="subunit">
    <text evidence="4">Interacts with translational regulator CsrA and flagellin(s).</text>
</comment>
<evidence type="ECO:0000256" key="1">
    <source>
        <dbReference type="ARBA" id="ARBA00022490"/>
    </source>
</evidence>
<keyword evidence="6" id="KW-1185">Reference proteome</keyword>
<keyword evidence="5" id="KW-0966">Cell projection</keyword>
<keyword evidence="2 4" id="KW-1005">Bacterial flagellum biogenesis</keyword>
<comment type="similarity">
    <text evidence="4">Belongs to the FliW family.</text>
</comment>
<evidence type="ECO:0000256" key="4">
    <source>
        <dbReference type="HAMAP-Rule" id="MF_01185"/>
    </source>
</evidence>
<gene>
    <name evidence="4 5" type="primary">fliW</name>
    <name evidence="5" type="ORF">BN1080_03388</name>
</gene>
<dbReference type="Proteomes" id="UP000043699">
    <property type="component" value="Unassembled WGS sequence"/>
</dbReference>
<evidence type="ECO:0000313" key="5">
    <source>
        <dbReference type="EMBL" id="CEG24363.1"/>
    </source>
</evidence>
<accession>A0A098EPZ5</accession>
<comment type="subcellular location">
    <subcellularLocation>
        <location evidence="4">Cytoplasm</location>
    </subcellularLocation>
</comment>
<dbReference type="GO" id="GO:0005737">
    <property type="term" value="C:cytoplasm"/>
    <property type="evidence" value="ECO:0007669"/>
    <property type="project" value="UniProtKB-SubCell"/>
</dbReference>
<dbReference type="SUPFAM" id="SSF141457">
    <property type="entry name" value="BH3618-like"/>
    <property type="match status" value="1"/>
</dbReference>
<comment type="function">
    <text evidence="4">Acts as an anti-CsrA protein, binds CsrA and prevents it from repressing translation of its target genes, one of which is flagellin. Binds to flagellin and participates in the assembly of the flagellum.</text>
</comment>
<dbReference type="EMBL" id="CCXS01000001">
    <property type="protein sequence ID" value="CEG24363.1"/>
    <property type="molecule type" value="Genomic_DNA"/>
</dbReference>
<dbReference type="Pfam" id="PF02623">
    <property type="entry name" value="FliW"/>
    <property type="match status" value="1"/>
</dbReference>
<dbReference type="Gene3D" id="2.30.290.10">
    <property type="entry name" value="BH3618-like"/>
    <property type="match status" value="1"/>
</dbReference>
<keyword evidence="1 4" id="KW-0963">Cytoplasm</keyword>